<accession>A0ABU6UL89</accession>
<comment type="caution">
    <text evidence="2">The sequence shown here is derived from an EMBL/GenBank/DDBJ whole genome shotgun (WGS) entry which is preliminary data.</text>
</comment>
<evidence type="ECO:0000313" key="2">
    <source>
        <dbReference type="EMBL" id="MED6161350.1"/>
    </source>
</evidence>
<dbReference type="Proteomes" id="UP001341840">
    <property type="component" value="Unassembled WGS sequence"/>
</dbReference>
<evidence type="ECO:0000313" key="3">
    <source>
        <dbReference type="Proteomes" id="UP001341840"/>
    </source>
</evidence>
<keyword evidence="3" id="KW-1185">Reference proteome</keyword>
<gene>
    <name evidence="2" type="ORF">PIB30_059878</name>
</gene>
<reference evidence="2 3" key="1">
    <citation type="journal article" date="2023" name="Plants (Basel)">
        <title>Bridging the Gap: Combining Genomics and Transcriptomics Approaches to Understand Stylosanthes scabra, an Orphan Legume from the Brazilian Caatinga.</title>
        <authorList>
            <person name="Ferreira-Neto J.R.C."/>
            <person name="da Silva M.D."/>
            <person name="Binneck E."/>
            <person name="de Melo N.F."/>
            <person name="da Silva R.H."/>
            <person name="de Melo A.L.T.M."/>
            <person name="Pandolfi V."/>
            <person name="Bustamante F.O."/>
            <person name="Brasileiro-Vidal A.C."/>
            <person name="Benko-Iseppon A.M."/>
        </authorList>
    </citation>
    <scope>NUCLEOTIDE SEQUENCE [LARGE SCALE GENOMIC DNA]</scope>
    <source>
        <tissue evidence="2">Leaves</tissue>
    </source>
</reference>
<protein>
    <submittedName>
        <fullName evidence="2">Uncharacterized protein</fullName>
    </submittedName>
</protein>
<sequence>MGWDVELTASELTPFLPSVAFRDWQLRSSTHFNPWPRHKVRTHRFRLQLRRDAKSGQCKCHDPGIIAFPLLAGALKLLRQPNPLAVILNNKEGVPLLDESIGVLPSTSRIDHLWIGAEAAKGSARNEKITKKILEAKSSTYACVPKTDVRTHWNDLGVTSKLEPDPMHTHLRDLCGCTIFQLKARHSLNIQQLILSLTLFLNQQLQPQLFSQPNEKTPFSFPRENDPSTYSEFQTGREGGYEDPSNGAVTEEMKMLTSTLDLILFDLEIERTLHSQANDLASENDSAYSSDPDFDLDLPSDSGTSTMGDVPRLTLKQLGGGCTTMENQPTRYPKLNANFELKSGLINLLPKFHGLSGEDKTTTTKNY</sequence>
<organism evidence="2 3">
    <name type="scientific">Stylosanthes scabra</name>
    <dbReference type="NCBI Taxonomy" id="79078"/>
    <lineage>
        <taxon>Eukaryota</taxon>
        <taxon>Viridiplantae</taxon>
        <taxon>Streptophyta</taxon>
        <taxon>Embryophyta</taxon>
        <taxon>Tracheophyta</taxon>
        <taxon>Spermatophyta</taxon>
        <taxon>Magnoliopsida</taxon>
        <taxon>eudicotyledons</taxon>
        <taxon>Gunneridae</taxon>
        <taxon>Pentapetalae</taxon>
        <taxon>rosids</taxon>
        <taxon>fabids</taxon>
        <taxon>Fabales</taxon>
        <taxon>Fabaceae</taxon>
        <taxon>Papilionoideae</taxon>
        <taxon>50 kb inversion clade</taxon>
        <taxon>dalbergioids sensu lato</taxon>
        <taxon>Dalbergieae</taxon>
        <taxon>Pterocarpus clade</taxon>
        <taxon>Stylosanthes</taxon>
    </lineage>
</organism>
<evidence type="ECO:0000256" key="1">
    <source>
        <dbReference type="SAM" id="MobiDB-lite"/>
    </source>
</evidence>
<feature type="region of interest" description="Disordered" evidence="1">
    <location>
        <begin position="218"/>
        <end position="247"/>
    </location>
</feature>
<dbReference type="EMBL" id="JASCZI010121350">
    <property type="protein sequence ID" value="MED6161350.1"/>
    <property type="molecule type" value="Genomic_DNA"/>
</dbReference>
<name>A0ABU6UL89_9FABA</name>
<proteinExistence type="predicted"/>